<comment type="caution">
    <text evidence="3">The sequence shown here is derived from an EMBL/GenBank/DDBJ whole genome shotgun (WGS) entry which is preliminary data.</text>
</comment>
<feature type="compositionally biased region" description="Polar residues" evidence="1">
    <location>
        <begin position="29"/>
        <end position="42"/>
    </location>
</feature>
<keyword evidence="4" id="KW-1185">Reference proteome</keyword>
<evidence type="ECO:0000313" key="4">
    <source>
        <dbReference type="Proteomes" id="UP001215280"/>
    </source>
</evidence>
<feature type="region of interest" description="Disordered" evidence="1">
    <location>
        <begin position="1"/>
        <end position="90"/>
    </location>
</feature>
<dbReference type="EMBL" id="JARJLG010000022">
    <property type="protein sequence ID" value="KAJ7771099.1"/>
    <property type="molecule type" value="Genomic_DNA"/>
</dbReference>
<feature type="compositionally biased region" description="Pro residues" evidence="1">
    <location>
        <begin position="66"/>
        <end position="76"/>
    </location>
</feature>
<keyword evidence="2" id="KW-1133">Transmembrane helix</keyword>
<evidence type="ECO:0000313" key="3">
    <source>
        <dbReference type="EMBL" id="KAJ7771099.1"/>
    </source>
</evidence>
<evidence type="ECO:0000256" key="2">
    <source>
        <dbReference type="SAM" id="Phobius"/>
    </source>
</evidence>
<reference evidence="3" key="1">
    <citation type="submission" date="2023-03" db="EMBL/GenBank/DDBJ databases">
        <title>Massive genome expansion in bonnet fungi (Mycena s.s.) driven by repeated elements and novel gene families across ecological guilds.</title>
        <authorList>
            <consortium name="Lawrence Berkeley National Laboratory"/>
            <person name="Harder C.B."/>
            <person name="Miyauchi S."/>
            <person name="Viragh M."/>
            <person name="Kuo A."/>
            <person name="Thoen E."/>
            <person name="Andreopoulos B."/>
            <person name="Lu D."/>
            <person name="Skrede I."/>
            <person name="Drula E."/>
            <person name="Henrissat B."/>
            <person name="Morin E."/>
            <person name="Kohler A."/>
            <person name="Barry K."/>
            <person name="LaButti K."/>
            <person name="Morin E."/>
            <person name="Salamov A."/>
            <person name="Lipzen A."/>
            <person name="Mereny Z."/>
            <person name="Hegedus B."/>
            <person name="Baldrian P."/>
            <person name="Stursova M."/>
            <person name="Weitz H."/>
            <person name="Taylor A."/>
            <person name="Grigoriev I.V."/>
            <person name="Nagy L.G."/>
            <person name="Martin F."/>
            <person name="Kauserud H."/>
        </authorList>
    </citation>
    <scope>NUCLEOTIDE SEQUENCE</scope>
    <source>
        <strain evidence="3">CBHHK188m</strain>
    </source>
</reference>
<accession>A0AAD7JSR4</accession>
<keyword evidence="2" id="KW-0472">Membrane</keyword>
<feature type="compositionally biased region" description="Basic and acidic residues" evidence="1">
    <location>
        <begin position="1"/>
        <end position="11"/>
    </location>
</feature>
<keyword evidence="2" id="KW-0812">Transmembrane</keyword>
<dbReference type="AlphaFoldDB" id="A0AAD7JSR4"/>
<proteinExistence type="predicted"/>
<organism evidence="3 4">
    <name type="scientific">Mycena maculata</name>
    <dbReference type="NCBI Taxonomy" id="230809"/>
    <lineage>
        <taxon>Eukaryota</taxon>
        <taxon>Fungi</taxon>
        <taxon>Dikarya</taxon>
        <taxon>Basidiomycota</taxon>
        <taxon>Agaricomycotina</taxon>
        <taxon>Agaricomycetes</taxon>
        <taxon>Agaricomycetidae</taxon>
        <taxon>Agaricales</taxon>
        <taxon>Marasmiineae</taxon>
        <taxon>Mycenaceae</taxon>
        <taxon>Mycena</taxon>
    </lineage>
</organism>
<dbReference type="Proteomes" id="UP001215280">
    <property type="component" value="Unassembled WGS sequence"/>
</dbReference>
<feature type="transmembrane region" description="Helical" evidence="2">
    <location>
        <begin position="126"/>
        <end position="148"/>
    </location>
</feature>
<name>A0AAD7JSR4_9AGAR</name>
<gene>
    <name evidence="3" type="ORF">DFH07DRAFT_241598</name>
</gene>
<evidence type="ECO:0000256" key="1">
    <source>
        <dbReference type="SAM" id="MobiDB-lite"/>
    </source>
</evidence>
<sequence>MIVSEGDRKGATEPSAQPEAARDPPPAYTASSSTVISESAPTATDAGPIQIIVQHPSPVEEMPSAFQPPSPSSFPHPHPHTRVSSSGPTPLFLPTVAPSADGYYAYYDPRSPHSLALADKRAFARFWSAFTCAIGLLLFLWLVGLIQLGPD</sequence>
<protein>
    <submittedName>
        <fullName evidence="3">Uncharacterized protein</fullName>
    </submittedName>
</protein>